<keyword evidence="3" id="KW-1185">Reference proteome</keyword>
<dbReference type="InterPro" id="IPR023883">
    <property type="entry name" value="CHP03980_redox-disulphide"/>
</dbReference>
<proteinExistence type="predicted"/>
<protein>
    <submittedName>
        <fullName evidence="2">DUF1858 domain-containing protein</fullName>
    </submittedName>
</protein>
<evidence type="ECO:0000259" key="1">
    <source>
        <dbReference type="Pfam" id="PF08984"/>
    </source>
</evidence>
<dbReference type="Pfam" id="PF08984">
    <property type="entry name" value="DUF1858"/>
    <property type="match status" value="1"/>
</dbReference>
<gene>
    <name evidence="2" type="ORF">JQ619_21110</name>
</gene>
<evidence type="ECO:0000313" key="3">
    <source>
        <dbReference type="Proteomes" id="UP001314635"/>
    </source>
</evidence>
<organism evidence="2 3">
    <name type="scientific">Bradyrhizobium denitrificans</name>
    <dbReference type="NCBI Taxonomy" id="2734912"/>
    <lineage>
        <taxon>Bacteria</taxon>
        <taxon>Pseudomonadati</taxon>
        <taxon>Pseudomonadota</taxon>
        <taxon>Alphaproteobacteria</taxon>
        <taxon>Hyphomicrobiales</taxon>
        <taxon>Nitrobacteraceae</taxon>
        <taxon>Bradyrhizobium</taxon>
    </lineage>
</organism>
<dbReference type="InterPro" id="IPR038062">
    <property type="entry name" value="ScdA-like_N_sf"/>
</dbReference>
<comment type="caution">
    <text evidence="2">The sequence shown here is derived from an EMBL/GenBank/DDBJ whole genome shotgun (WGS) entry which is preliminary data.</text>
</comment>
<dbReference type="EMBL" id="JAFCLK010000020">
    <property type="protein sequence ID" value="MBR1138271.1"/>
    <property type="molecule type" value="Genomic_DNA"/>
</dbReference>
<feature type="domain" description="DUF1858" evidence="1">
    <location>
        <begin position="3"/>
        <end position="55"/>
    </location>
</feature>
<dbReference type="RefSeq" id="WP_041751716.1">
    <property type="nucleotide sequence ID" value="NZ_JABFDP010000006.1"/>
</dbReference>
<dbReference type="PANTHER" id="PTHR39341:SF1">
    <property type="entry name" value="DUF1858 DOMAIN-CONTAINING PROTEIN"/>
    <property type="match status" value="1"/>
</dbReference>
<accession>A0ABS5GCE6</accession>
<reference evidence="3" key="1">
    <citation type="journal article" date="2021" name="ISME J.">
        <title>Evolutionary origin and ecological implication of a unique nif island in free-living Bradyrhizobium lineages.</title>
        <authorList>
            <person name="Tao J."/>
        </authorList>
    </citation>
    <scope>NUCLEOTIDE SEQUENCE [LARGE SCALE GENOMIC DNA]</scope>
    <source>
        <strain evidence="3">SZCCT0094</strain>
    </source>
</reference>
<dbReference type="Gene3D" id="1.10.3910.10">
    <property type="entry name" value="SP0561-like"/>
    <property type="match status" value="1"/>
</dbReference>
<dbReference type="PANTHER" id="PTHR39341">
    <property type="entry name" value="BSL7085 PROTEIN"/>
    <property type="match status" value="1"/>
</dbReference>
<name>A0ABS5GCE6_9BRAD</name>
<dbReference type="InterPro" id="IPR015077">
    <property type="entry name" value="DUF1858"/>
</dbReference>
<dbReference type="SUPFAM" id="SSF140683">
    <property type="entry name" value="SP0561-like"/>
    <property type="match status" value="1"/>
</dbReference>
<dbReference type="Proteomes" id="UP001314635">
    <property type="component" value="Unassembled WGS sequence"/>
</dbReference>
<evidence type="ECO:0000313" key="2">
    <source>
        <dbReference type="EMBL" id="MBR1138271.1"/>
    </source>
</evidence>
<dbReference type="NCBIfam" id="TIGR03980">
    <property type="entry name" value="prismane_assoc"/>
    <property type="match status" value="1"/>
</dbReference>
<sequence>MPISFNELVDDVMRRKPETIRVFLAFQMRCVGCPIACFHNVADACREHGVDPDLFLSALSAAT</sequence>